<sequence>MDEFELIARYFSAKESKPRKDVLLGIGDDCALLDLPHGKQLLVSMDTLVSGVHFPETTMPYDIGYKALAVNLSDLAAMGASPAWITLALTMPELNEQWLSDFSRGLFSLCSQFDVALVGGDTTRGPLSITIQAHGFIPKGQAVKRSGARNGDLIYVTGPLGDAGLALKHLIGELQLPNDYLHSVMTRLNRPFPRIKEGLLLRNHATAMIDVSDGLVADLGHVLEQSKVGASIDLQKIPLSEFVKKSLHREAALQLALCAGDDYELCFTVSPEHKNELESLMNAEGCAVFCIGRINNARQFVLKDKDRLLDPKLFLGYSHF</sequence>
<feature type="domain" description="PurM-like C-terminal" evidence="4">
    <location>
        <begin position="150"/>
        <end position="303"/>
    </location>
</feature>
<dbReference type="GO" id="GO:0000287">
    <property type="term" value="F:magnesium ion binding"/>
    <property type="evidence" value="ECO:0007669"/>
    <property type="project" value="UniProtKB-UniRule"/>
</dbReference>
<dbReference type="Proteomes" id="UP000054729">
    <property type="component" value="Unassembled WGS sequence"/>
</dbReference>
<comment type="catalytic activity">
    <reaction evidence="2">
        <text>thiamine phosphate + ATP = thiamine diphosphate + ADP</text>
        <dbReference type="Rhea" id="RHEA:15913"/>
        <dbReference type="ChEBI" id="CHEBI:30616"/>
        <dbReference type="ChEBI" id="CHEBI:37575"/>
        <dbReference type="ChEBI" id="CHEBI:58937"/>
        <dbReference type="ChEBI" id="CHEBI:456216"/>
        <dbReference type="EC" id="2.7.4.16"/>
    </reaction>
</comment>
<feature type="binding site" evidence="2">
    <location>
        <position position="74"/>
    </location>
    <ligand>
        <name>Mg(2+)</name>
        <dbReference type="ChEBI" id="CHEBI:18420"/>
        <label>2</label>
    </ligand>
</feature>
<comment type="caution">
    <text evidence="5">The sequence shown here is derived from an EMBL/GenBank/DDBJ whole genome shotgun (WGS) entry which is preliminary data.</text>
</comment>
<evidence type="ECO:0000313" key="5">
    <source>
        <dbReference type="EMBL" id="KTD82601.1"/>
    </source>
</evidence>
<protein>
    <recommendedName>
        <fullName evidence="2">Thiamine-monophosphate kinase</fullName>
        <shortName evidence="2">TMP kinase</shortName>
        <shortName evidence="2">Thiamine-phosphate kinase</shortName>
        <ecNumber evidence="2">2.7.4.16</ecNumber>
    </recommendedName>
</protein>
<feature type="binding site" evidence="2">
    <location>
        <position position="210"/>
    </location>
    <ligand>
        <name>Mg(2+)</name>
        <dbReference type="ChEBI" id="CHEBI:18420"/>
        <label>3</label>
    </ligand>
</feature>
<feature type="binding site" evidence="2">
    <location>
        <position position="212"/>
    </location>
    <ligand>
        <name>ATP</name>
        <dbReference type="ChEBI" id="CHEBI:30616"/>
    </ligand>
</feature>
<dbReference type="NCBIfam" id="TIGR01379">
    <property type="entry name" value="thiL"/>
    <property type="match status" value="1"/>
</dbReference>
<dbReference type="UniPathway" id="UPA00060">
    <property type="reaction ID" value="UER00142"/>
</dbReference>
<feature type="binding site" evidence="2">
    <location>
        <begin position="120"/>
        <end position="121"/>
    </location>
    <ligand>
        <name>ATP</name>
        <dbReference type="ChEBI" id="CHEBI:30616"/>
    </ligand>
</feature>
<dbReference type="PANTHER" id="PTHR30270">
    <property type="entry name" value="THIAMINE-MONOPHOSPHATE KINASE"/>
    <property type="match status" value="1"/>
</dbReference>
<feature type="binding site" evidence="2">
    <location>
        <position position="121"/>
    </location>
    <ligand>
        <name>Mg(2+)</name>
        <dbReference type="ChEBI" id="CHEBI:18420"/>
        <label>1</label>
    </ligand>
</feature>
<dbReference type="EC" id="2.7.4.16" evidence="2"/>
<comment type="similarity">
    <text evidence="2">Belongs to the thiamine-monophosphate kinase family.</text>
</comment>
<feature type="binding site" evidence="2">
    <location>
        <position position="261"/>
    </location>
    <ligand>
        <name>substrate</name>
    </ligand>
</feature>
<evidence type="ECO:0000259" key="3">
    <source>
        <dbReference type="Pfam" id="PF00586"/>
    </source>
</evidence>
<dbReference type="CDD" id="cd02194">
    <property type="entry name" value="ThiL"/>
    <property type="match status" value="1"/>
</dbReference>
<keyword evidence="2" id="KW-0547">Nucleotide-binding</keyword>
<feature type="binding site" evidence="2">
    <location>
        <position position="46"/>
    </location>
    <ligand>
        <name>Mg(2+)</name>
        <dbReference type="ChEBI" id="CHEBI:18420"/>
        <label>2</label>
    </ligand>
</feature>
<dbReference type="GO" id="GO:0009228">
    <property type="term" value="P:thiamine biosynthetic process"/>
    <property type="evidence" value="ECO:0007669"/>
    <property type="project" value="UniProtKB-KW"/>
</dbReference>
<feature type="binding site" evidence="2">
    <location>
        <position position="44"/>
    </location>
    <ligand>
        <name>Mg(2+)</name>
        <dbReference type="ChEBI" id="CHEBI:18420"/>
        <label>4</label>
    </ligand>
</feature>
<keyword evidence="1 2" id="KW-0784">Thiamine biosynthesis</keyword>
<dbReference type="STRING" id="66969.Lwal_0530"/>
<dbReference type="PANTHER" id="PTHR30270:SF0">
    <property type="entry name" value="THIAMINE-MONOPHOSPHATE KINASE"/>
    <property type="match status" value="1"/>
</dbReference>
<evidence type="ECO:0000259" key="4">
    <source>
        <dbReference type="Pfam" id="PF02769"/>
    </source>
</evidence>
<comment type="caution">
    <text evidence="2">Lacks conserved residue(s) required for the propagation of feature annotation.</text>
</comment>
<dbReference type="EMBL" id="LNZB01000009">
    <property type="protein sequence ID" value="KTD82601.1"/>
    <property type="molecule type" value="Genomic_DNA"/>
</dbReference>
<dbReference type="RefSeq" id="WP_157737781.1">
    <property type="nucleotide sequence ID" value="NZ_CAAAIQ010000018.1"/>
</dbReference>
<dbReference type="GO" id="GO:0009030">
    <property type="term" value="F:thiamine-phosphate kinase activity"/>
    <property type="evidence" value="ECO:0007669"/>
    <property type="project" value="UniProtKB-UniRule"/>
</dbReference>
<dbReference type="InterPro" id="IPR016188">
    <property type="entry name" value="PurM-like_N"/>
</dbReference>
<dbReference type="Pfam" id="PF00586">
    <property type="entry name" value="AIRS"/>
    <property type="match status" value="1"/>
</dbReference>
<dbReference type="HAMAP" id="MF_02128">
    <property type="entry name" value="TMP_kinase"/>
    <property type="match status" value="1"/>
</dbReference>
<organism evidence="5 6">
    <name type="scientific">Legionella waltersii</name>
    <dbReference type="NCBI Taxonomy" id="66969"/>
    <lineage>
        <taxon>Bacteria</taxon>
        <taxon>Pseudomonadati</taxon>
        <taxon>Pseudomonadota</taxon>
        <taxon>Gammaproteobacteria</taxon>
        <taxon>Legionellales</taxon>
        <taxon>Legionellaceae</taxon>
        <taxon>Legionella</taxon>
    </lineage>
</organism>
<accession>A0A0W1AMP4</accession>
<feature type="binding site" evidence="2">
    <location>
        <position position="213"/>
    </location>
    <ligand>
        <name>Mg(2+)</name>
        <dbReference type="ChEBI" id="CHEBI:18420"/>
        <label>5</label>
    </ligand>
</feature>
<comment type="miscellaneous">
    <text evidence="2">Reaction mechanism of ThiL seems to utilize a direct, inline transfer of the gamma-phosphate of ATP to TMP rather than a phosphorylated enzyme intermediate.</text>
</comment>
<keyword evidence="2" id="KW-0460">Magnesium</keyword>
<dbReference type="PIRSF" id="PIRSF005303">
    <property type="entry name" value="Thiam_monoph_kin"/>
    <property type="match status" value="1"/>
</dbReference>
<feature type="binding site" evidence="2">
    <location>
        <position position="53"/>
    </location>
    <ligand>
        <name>substrate</name>
    </ligand>
</feature>
<keyword evidence="2" id="KW-0479">Metal-binding</keyword>
<keyword evidence="2 5" id="KW-0808">Transferase</keyword>
<dbReference type="Gene3D" id="3.30.1330.10">
    <property type="entry name" value="PurM-like, N-terminal domain"/>
    <property type="match status" value="1"/>
</dbReference>
<dbReference type="SUPFAM" id="SSF55326">
    <property type="entry name" value="PurM N-terminal domain-like"/>
    <property type="match status" value="1"/>
</dbReference>
<feature type="binding site" evidence="2">
    <location>
        <position position="29"/>
    </location>
    <ligand>
        <name>Mg(2+)</name>
        <dbReference type="ChEBI" id="CHEBI:18420"/>
        <label>3</label>
    </ligand>
</feature>
<evidence type="ECO:0000256" key="2">
    <source>
        <dbReference type="HAMAP-Rule" id="MF_02128"/>
    </source>
</evidence>
<comment type="function">
    <text evidence="2">Catalyzes the ATP-dependent phosphorylation of thiamine-monophosphate (TMP) to form thiamine-pyrophosphate (TPP), the active form of vitamin B1.</text>
</comment>
<feature type="binding site" evidence="2">
    <location>
        <position position="74"/>
    </location>
    <ligand>
        <name>Mg(2+)</name>
        <dbReference type="ChEBI" id="CHEBI:18420"/>
        <label>3</label>
    </ligand>
</feature>
<comment type="pathway">
    <text evidence="2">Cofactor biosynthesis; thiamine diphosphate biosynthesis; thiamine diphosphate from thiamine phosphate: step 1/1.</text>
</comment>
<feature type="binding site" evidence="2">
    <location>
        <position position="46"/>
    </location>
    <ligand>
        <name>Mg(2+)</name>
        <dbReference type="ChEBI" id="CHEBI:18420"/>
        <label>1</label>
    </ligand>
</feature>
<feature type="domain" description="PurM-like N-terminal" evidence="3">
    <location>
        <begin position="27"/>
        <end position="136"/>
    </location>
</feature>
<evidence type="ECO:0000313" key="6">
    <source>
        <dbReference type="Proteomes" id="UP000054729"/>
    </source>
</evidence>
<feature type="binding site" evidence="2">
    <location>
        <position position="74"/>
    </location>
    <ligand>
        <name>Mg(2+)</name>
        <dbReference type="ChEBI" id="CHEBI:18420"/>
        <label>4</label>
    </ligand>
</feature>
<feature type="binding site" evidence="2">
    <location>
        <position position="145"/>
    </location>
    <ligand>
        <name>ATP</name>
        <dbReference type="ChEBI" id="CHEBI:30616"/>
    </ligand>
</feature>
<dbReference type="GO" id="GO:0005524">
    <property type="term" value="F:ATP binding"/>
    <property type="evidence" value="ECO:0007669"/>
    <property type="project" value="UniProtKB-UniRule"/>
</dbReference>
<dbReference type="GO" id="GO:0009229">
    <property type="term" value="P:thiamine diphosphate biosynthetic process"/>
    <property type="evidence" value="ECO:0007669"/>
    <property type="project" value="UniProtKB-UniRule"/>
</dbReference>
<dbReference type="PATRIC" id="fig|66969.6.peg.567"/>
<reference evidence="5 6" key="1">
    <citation type="submission" date="2015-11" db="EMBL/GenBank/DDBJ databases">
        <title>Genomic analysis of 38 Legionella species identifies large and diverse effector repertoires.</title>
        <authorList>
            <person name="Burstein D."/>
            <person name="Amaro F."/>
            <person name="Zusman T."/>
            <person name="Lifshitz Z."/>
            <person name="Cohen O."/>
            <person name="Gilbert J.A."/>
            <person name="Pupko T."/>
            <person name="Shuman H.A."/>
            <person name="Segal G."/>
        </authorList>
    </citation>
    <scope>NUCLEOTIDE SEQUENCE [LARGE SCALE GENOMIC DNA]</scope>
    <source>
        <strain evidence="5 6">ATCC 51914</strain>
    </source>
</reference>
<dbReference type="InterPro" id="IPR036921">
    <property type="entry name" value="PurM-like_N_sf"/>
</dbReference>
<name>A0A0W1AMP4_9GAMM</name>
<dbReference type="AlphaFoldDB" id="A0A0W1AMP4"/>
<feature type="binding site" evidence="2">
    <location>
        <position position="317"/>
    </location>
    <ligand>
        <name>substrate</name>
    </ligand>
</feature>
<dbReference type="Pfam" id="PF02769">
    <property type="entry name" value="AIRS_C"/>
    <property type="match status" value="1"/>
</dbReference>
<keyword evidence="2" id="KW-0067">ATP-binding</keyword>
<proteinExistence type="inferred from homology"/>
<dbReference type="SUPFAM" id="SSF56042">
    <property type="entry name" value="PurM C-terminal domain-like"/>
    <property type="match status" value="1"/>
</dbReference>
<evidence type="ECO:0000256" key="1">
    <source>
        <dbReference type="ARBA" id="ARBA00022977"/>
    </source>
</evidence>
<feature type="binding site" evidence="2">
    <location>
        <position position="29"/>
    </location>
    <ligand>
        <name>Mg(2+)</name>
        <dbReference type="ChEBI" id="CHEBI:18420"/>
        <label>4</label>
    </ligand>
</feature>
<keyword evidence="2 5" id="KW-0418">Kinase</keyword>
<dbReference type="Gene3D" id="3.90.650.10">
    <property type="entry name" value="PurM-like C-terminal domain"/>
    <property type="match status" value="1"/>
</dbReference>
<dbReference type="InterPro" id="IPR036676">
    <property type="entry name" value="PurM-like_C_sf"/>
</dbReference>
<gene>
    <name evidence="2 5" type="primary">thiL</name>
    <name evidence="5" type="ORF">Lwal_0530</name>
</gene>
<keyword evidence="6" id="KW-1185">Reference proteome</keyword>
<dbReference type="InterPro" id="IPR006283">
    <property type="entry name" value="ThiL-like"/>
</dbReference>
<dbReference type="InterPro" id="IPR010918">
    <property type="entry name" value="PurM-like_C_dom"/>
</dbReference>